<dbReference type="RefSeq" id="WP_345401601.1">
    <property type="nucleotide sequence ID" value="NZ_BAABLA010000106.1"/>
</dbReference>
<dbReference type="Proteomes" id="UP001596337">
    <property type="component" value="Unassembled WGS sequence"/>
</dbReference>
<accession>A0ABW2C6C2</accession>
<dbReference type="EMBL" id="JBHSXX010000001">
    <property type="protein sequence ID" value="MFC6870916.1"/>
    <property type="molecule type" value="Genomic_DNA"/>
</dbReference>
<sequence length="44" mass="4785">MAKDKPGRHDADRDVHGKPQPDKWSNAGDKDDGNKHGTSGSDKK</sequence>
<name>A0ABW2C6C2_9PSEU</name>
<feature type="compositionally biased region" description="Basic and acidic residues" evidence="1">
    <location>
        <begin position="1"/>
        <end position="21"/>
    </location>
</feature>
<evidence type="ECO:0000256" key="1">
    <source>
        <dbReference type="SAM" id="MobiDB-lite"/>
    </source>
</evidence>
<evidence type="ECO:0000313" key="2">
    <source>
        <dbReference type="EMBL" id="MFC6870916.1"/>
    </source>
</evidence>
<organism evidence="2 3">
    <name type="scientific">Haloechinothrix salitolerans</name>
    <dbReference type="NCBI Taxonomy" id="926830"/>
    <lineage>
        <taxon>Bacteria</taxon>
        <taxon>Bacillati</taxon>
        <taxon>Actinomycetota</taxon>
        <taxon>Actinomycetes</taxon>
        <taxon>Pseudonocardiales</taxon>
        <taxon>Pseudonocardiaceae</taxon>
        <taxon>Haloechinothrix</taxon>
    </lineage>
</organism>
<evidence type="ECO:0000313" key="3">
    <source>
        <dbReference type="Proteomes" id="UP001596337"/>
    </source>
</evidence>
<protein>
    <submittedName>
        <fullName evidence="2">Uncharacterized protein</fullName>
    </submittedName>
</protein>
<feature type="region of interest" description="Disordered" evidence="1">
    <location>
        <begin position="1"/>
        <end position="44"/>
    </location>
</feature>
<gene>
    <name evidence="2" type="ORF">ACFQGD_27700</name>
</gene>
<keyword evidence="3" id="KW-1185">Reference proteome</keyword>
<comment type="caution">
    <text evidence="2">The sequence shown here is derived from an EMBL/GenBank/DDBJ whole genome shotgun (WGS) entry which is preliminary data.</text>
</comment>
<proteinExistence type="predicted"/>
<reference evidence="3" key="1">
    <citation type="journal article" date="2019" name="Int. J. Syst. Evol. Microbiol.">
        <title>The Global Catalogue of Microorganisms (GCM) 10K type strain sequencing project: providing services to taxonomists for standard genome sequencing and annotation.</title>
        <authorList>
            <consortium name="The Broad Institute Genomics Platform"/>
            <consortium name="The Broad Institute Genome Sequencing Center for Infectious Disease"/>
            <person name="Wu L."/>
            <person name="Ma J."/>
        </authorList>
    </citation>
    <scope>NUCLEOTIDE SEQUENCE [LARGE SCALE GENOMIC DNA]</scope>
    <source>
        <strain evidence="3">KCTC 32255</strain>
    </source>
</reference>
<feature type="compositionally biased region" description="Basic and acidic residues" evidence="1">
    <location>
        <begin position="28"/>
        <end position="44"/>
    </location>
</feature>